<dbReference type="Pfam" id="PF07690">
    <property type="entry name" value="MFS_1"/>
    <property type="match status" value="1"/>
</dbReference>
<dbReference type="InterPro" id="IPR011701">
    <property type="entry name" value="MFS"/>
</dbReference>
<reference evidence="8 9" key="1">
    <citation type="submission" date="2016-11" db="EMBL/GenBank/DDBJ databases">
        <authorList>
            <person name="Varghese N."/>
            <person name="Submissions S."/>
        </authorList>
    </citation>
    <scope>NUCLEOTIDE SEQUENCE [LARGE SCALE GENOMIC DNA]</scope>
    <source>
        <strain evidence="8 9">DSM 19027</strain>
    </source>
</reference>
<comment type="subcellular location">
    <subcellularLocation>
        <location evidence="1">Cell membrane</location>
        <topology evidence="1">Multi-pass membrane protein</topology>
    </subcellularLocation>
</comment>
<keyword evidence="4 6" id="KW-1133">Transmembrane helix</keyword>
<feature type="transmembrane region" description="Helical" evidence="6">
    <location>
        <begin position="240"/>
        <end position="262"/>
    </location>
</feature>
<name>A0A1M6K1L2_9FIRM</name>
<keyword evidence="5 6" id="KW-0472">Membrane</keyword>
<dbReference type="PANTHER" id="PTHR23530">
    <property type="entry name" value="TRANSPORT PROTEIN-RELATED"/>
    <property type="match status" value="1"/>
</dbReference>
<dbReference type="RefSeq" id="WP_149679613.1">
    <property type="nucleotide sequence ID" value="NZ_FQZP01000066.1"/>
</dbReference>
<dbReference type="PANTHER" id="PTHR23530:SF1">
    <property type="entry name" value="PERMEASE, MAJOR FACILITATOR SUPERFAMILY-RELATED"/>
    <property type="match status" value="1"/>
</dbReference>
<feature type="transmembrane region" description="Helical" evidence="6">
    <location>
        <begin position="338"/>
        <end position="355"/>
    </location>
</feature>
<protein>
    <submittedName>
        <fullName evidence="8">Major Facilitator Superfamily protein</fullName>
    </submittedName>
</protein>
<feature type="transmembrane region" description="Helical" evidence="6">
    <location>
        <begin position="361"/>
        <end position="381"/>
    </location>
</feature>
<proteinExistence type="predicted"/>
<evidence type="ECO:0000256" key="5">
    <source>
        <dbReference type="ARBA" id="ARBA00023136"/>
    </source>
</evidence>
<keyword evidence="2" id="KW-0813">Transport</keyword>
<evidence type="ECO:0000313" key="9">
    <source>
        <dbReference type="Proteomes" id="UP000324781"/>
    </source>
</evidence>
<evidence type="ECO:0000256" key="6">
    <source>
        <dbReference type="SAM" id="Phobius"/>
    </source>
</evidence>
<feature type="transmembrane region" description="Helical" evidence="6">
    <location>
        <begin position="33"/>
        <end position="54"/>
    </location>
</feature>
<evidence type="ECO:0000256" key="1">
    <source>
        <dbReference type="ARBA" id="ARBA00004651"/>
    </source>
</evidence>
<organism evidence="8 9">
    <name type="scientific">Thermoclostridium caenicola</name>
    <dbReference type="NCBI Taxonomy" id="659425"/>
    <lineage>
        <taxon>Bacteria</taxon>
        <taxon>Bacillati</taxon>
        <taxon>Bacillota</taxon>
        <taxon>Clostridia</taxon>
        <taxon>Eubacteriales</taxon>
        <taxon>Oscillospiraceae</taxon>
        <taxon>Thermoclostridium</taxon>
    </lineage>
</organism>
<dbReference type="SUPFAM" id="SSF103473">
    <property type="entry name" value="MFS general substrate transporter"/>
    <property type="match status" value="1"/>
</dbReference>
<dbReference type="GO" id="GO:0022857">
    <property type="term" value="F:transmembrane transporter activity"/>
    <property type="evidence" value="ECO:0007669"/>
    <property type="project" value="InterPro"/>
</dbReference>
<feature type="transmembrane region" description="Helical" evidence="6">
    <location>
        <begin position="299"/>
        <end position="317"/>
    </location>
</feature>
<sequence>MNIKKNAFLLGLIHFLSEFRLYAAVAVLYFTEISGSMMLGMGVFSVAMLSGAVLELPTGILSDLVGRRRTIVLGAAASLISIMLYSVGKGILWLMAAAVFEGLSQALFSGNNEAFLYGHLKSAGREEEYKAFLGKILSMAHIALSVSALIGSLMLIFGTYAMLFRLSIIPRALGLAAALFLDEPETTDRDRKSPWHHLRESLWEVCRNSKLLRIFIADSLSDGAGEAAYQFRASFLKMVWPVWAIGLAGTLGDVLAAFSFWISERWIDRKGYKGVILVGKLYSIISNVAAFLMRNVFSPVLLTTNALFYGVTGVARSDMSQKLFTDRHRASMGSIKSFAGSLVYALLAVVIGGVADRFGVIAALVSFQIFGVVSLAIYMNLFKTDEV</sequence>
<dbReference type="PROSITE" id="PS00216">
    <property type="entry name" value="SUGAR_TRANSPORT_1"/>
    <property type="match status" value="1"/>
</dbReference>
<dbReference type="InterPro" id="IPR020846">
    <property type="entry name" value="MFS_dom"/>
</dbReference>
<dbReference type="GO" id="GO:0005886">
    <property type="term" value="C:plasma membrane"/>
    <property type="evidence" value="ECO:0007669"/>
    <property type="project" value="UniProtKB-SubCell"/>
</dbReference>
<dbReference type="AlphaFoldDB" id="A0A1M6K1L2"/>
<dbReference type="Gene3D" id="1.20.1250.20">
    <property type="entry name" value="MFS general substrate transporter like domains"/>
    <property type="match status" value="1"/>
</dbReference>
<dbReference type="InterPro" id="IPR053160">
    <property type="entry name" value="MFS_DHA3_Transporter"/>
</dbReference>
<evidence type="ECO:0000256" key="3">
    <source>
        <dbReference type="ARBA" id="ARBA00022692"/>
    </source>
</evidence>
<dbReference type="InterPro" id="IPR005829">
    <property type="entry name" value="Sugar_transporter_CS"/>
</dbReference>
<evidence type="ECO:0000256" key="4">
    <source>
        <dbReference type="ARBA" id="ARBA00022989"/>
    </source>
</evidence>
<dbReference type="OrthoDB" id="9816124at2"/>
<evidence type="ECO:0000256" key="2">
    <source>
        <dbReference type="ARBA" id="ARBA00022448"/>
    </source>
</evidence>
<evidence type="ECO:0000259" key="7">
    <source>
        <dbReference type="PROSITE" id="PS50850"/>
    </source>
</evidence>
<accession>A0A1M6K1L2</accession>
<evidence type="ECO:0000313" key="8">
    <source>
        <dbReference type="EMBL" id="SHJ52770.1"/>
    </source>
</evidence>
<dbReference type="InterPro" id="IPR036259">
    <property type="entry name" value="MFS_trans_sf"/>
</dbReference>
<dbReference type="Proteomes" id="UP000324781">
    <property type="component" value="Unassembled WGS sequence"/>
</dbReference>
<dbReference type="PROSITE" id="PS50850">
    <property type="entry name" value="MFS"/>
    <property type="match status" value="1"/>
</dbReference>
<dbReference type="EMBL" id="FQZP01000066">
    <property type="protein sequence ID" value="SHJ52770.1"/>
    <property type="molecule type" value="Genomic_DNA"/>
</dbReference>
<feature type="domain" description="Major facilitator superfamily (MFS) profile" evidence="7">
    <location>
        <begin position="1"/>
        <end position="386"/>
    </location>
</feature>
<feature type="transmembrane region" description="Helical" evidence="6">
    <location>
        <begin position="136"/>
        <end position="156"/>
    </location>
</feature>
<keyword evidence="9" id="KW-1185">Reference proteome</keyword>
<feature type="transmembrane region" description="Helical" evidence="6">
    <location>
        <begin position="75"/>
        <end position="100"/>
    </location>
</feature>
<keyword evidence="3 6" id="KW-0812">Transmembrane</keyword>
<gene>
    <name evidence="8" type="ORF">SAMN05444373_106611</name>
</gene>